<sequence>MTIYTCRMHPDIRQVEPDDCPKCGMHFVPEDNIGAEYLGSNDQHDDHAHCRGPGTGRVAEDGRYASGALTATMHIADDSGDTGLQGMELVRVPPGAKYERGYLGSRSCLQ</sequence>
<dbReference type="Pfam" id="PF19335">
    <property type="entry name" value="HMBD"/>
    <property type="match status" value="1"/>
</dbReference>
<evidence type="ECO:0000259" key="1">
    <source>
        <dbReference type="Pfam" id="PF19335"/>
    </source>
</evidence>
<name>A0A7G6W134_9SPHN</name>
<dbReference type="EMBL" id="CP060053">
    <property type="protein sequence ID" value="QNE07699.1"/>
    <property type="molecule type" value="Genomic_DNA"/>
</dbReference>
<proteinExistence type="predicted"/>
<dbReference type="GO" id="GO:0046872">
    <property type="term" value="F:metal ion binding"/>
    <property type="evidence" value="ECO:0007669"/>
    <property type="project" value="InterPro"/>
</dbReference>
<dbReference type="OrthoDB" id="9806939at2"/>
<evidence type="ECO:0000313" key="2">
    <source>
        <dbReference type="EMBL" id="QNE07699.1"/>
    </source>
</evidence>
<protein>
    <recommendedName>
        <fullName evidence="1">Heavy metal binding domain-containing protein</fullName>
    </recommendedName>
</protein>
<evidence type="ECO:0000313" key="3">
    <source>
        <dbReference type="Proteomes" id="UP000515297"/>
    </source>
</evidence>
<keyword evidence="2" id="KW-0614">Plasmid</keyword>
<dbReference type="RefSeq" id="WP_083988081.1">
    <property type="nucleotide sequence ID" value="NZ_CP019603.1"/>
</dbReference>
<dbReference type="Proteomes" id="UP000515297">
    <property type="component" value="Plasmid plas1"/>
</dbReference>
<accession>A0A7G6W134</accession>
<geneLocation type="plasmid" evidence="2 3">
    <name>plas1</name>
</geneLocation>
<reference evidence="2 3" key="1">
    <citation type="submission" date="2020-08" db="EMBL/GenBank/DDBJ databases">
        <authorList>
            <person name="Liu G."/>
            <person name="Sun C."/>
        </authorList>
    </citation>
    <scope>NUCLEOTIDE SEQUENCE [LARGE SCALE GENOMIC DNA]</scope>
    <source>
        <strain evidence="2 3">OT19</strain>
        <plasmid evidence="2 3">plas1</plasmid>
    </source>
</reference>
<organism evidence="2 3">
    <name type="scientific">Croceicoccus marinus</name>
    <dbReference type="NCBI Taxonomy" id="450378"/>
    <lineage>
        <taxon>Bacteria</taxon>
        <taxon>Pseudomonadati</taxon>
        <taxon>Pseudomonadota</taxon>
        <taxon>Alphaproteobacteria</taxon>
        <taxon>Sphingomonadales</taxon>
        <taxon>Erythrobacteraceae</taxon>
        <taxon>Croceicoccus</taxon>
    </lineage>
</organism>
<dbReference type="InterPro" id="IPR045800">
    <property type="entry name" value="HMBD"/>
</dbReference>
<feature type="domain" description="Heavy metal binding" evidence="1">
    <location>
        <begin position="4"/>
        <end position="29"/>
    </location>
</feature>
<gene>
    <name evidence="2" type="ORF">H4O24_17250</name>
</gene>
<dbReference type="AlphaFoldDB" id="A0A7G6W134"/>